<dbReference type="SMART" id="SM01359">
    <property type="entry name" value="A2M_N_2"/>
    <property type="match status" value="1"/>
</dbReference>
<dbReference type="EMBL" id="JAZDRO010000001">
    <property type="protein sequence ID" value="MEE2565703.1"/>
    <property type="molecule type" value="Genomic_DNA"/>
</dbReference>
<comment type="similarity">
    <text evidence="1">Belongs to the protease inhibitor I39 (alpha-2-macroglobulin) family. Bacterial alpha-2-macroglobulin subfamily.</text>
</comment>
<dbReference type="Pfam" id="PF07703">
    <property type="entry name" value="A2M_BRD"/>
    <property type="match status" value="1"/>
</dbReference>
<dbReference type="InterPro" id="IPR047565">
    <property type="entry name" value="Alpha-macroglob_thiol-ester_cl"/>
</dbReference>
<dbReference type="Pfam" id="PF17973">
    <property type="entry name" value="bMG10"/>
    <property type="match status" value="1"/>
</dbReference>
<evidence type="ECO:0000313" key="7">
    <source>
        <dbReference type="Proteomes" id="UP001310692"/>
    </source>
</evidence>
<dbReference type="InterPro" id="IPR026284">
    <property type="entry name" value="A2MG_proteobact"/>
</dbReference>
<dbReference type="InterPro" id="IPR008930">
    <property type="entry name" value="Terpenoid_cyclase/PrenylTrfase"/>
</dbReference>
<dbReference type="Pfam" id="PF17962">
    <property type="entry name" value="bMG6"/>
    <property type="match status" value="1"/>
</dbReference>
<dbReference type="InterPro" id="IPR049120">
    <property type="entry name" value="A2M_bMG2"/>
</dbReference>
<evidence type="ECO:0000313" key="6">
    <source>
        <dbReference type="EMBL" id="MEE2565703.1"/>
    </source>
</evidence>
<dbReference type="Pfam" id="PF21142">
    <property type="entry name" value="A2M_bMG2"/>
    <property type="match status" value="1"/>
</dbReference>
<dbReference type="InterPro" id="IPR041246">
    <property type="entry name" value="Bact_MG10"/>
</dbReference>
<dbReference type="SMART" id="SM01360">
    <property type="entry name" value="A2M"/>
    <property type="match status" value="1"/>
</dbReference>
<accession>A0ABU7LVW8</accession>
<organism evidence="6 7">
    <name type="scientific">Hyphobacterium marinum</name>
    <dbReference type="NCBI Taxonomy" id="3116574"/>
    <lineage>
        <taxon>Bacteria</taxon>
        <taxon>Pseudomonadati</taxon>
        <taxon>Pseudomonadota</taxon>
        <taxon>Alphaproteobacteria</taxon>
        <taxon>Maricaulales</taxon>
        <taxon>Maricaulaceae</taxon>
        <taxon>Hyphobacterium</taxon>
    </lineage>
</organism>
<dbReference type="Gene3D" id="2.60.40.1930">
    <property type="match status" value="1"/>
</dbReference>
<proteinExistence type="inferred from homology"/>
<dbReference type="InterPro" id="IPR002890">
    <property type="entry name" value="MG2"/>
</dbReference>
<keyword evidence="2 3" id="KW-0732">Signal</keyword>
<dbReference type="InterPro" id="IPR051802">
    <property type="entry name" value="YfhM-like"/>
</dbReference>
<dbReference type="CDD" id="cd02891">
    <property type="entry name" value="A2M_like"/>
    <property type="match status" value="1"/>
</dbReference>
<evidence type="ECO:0000259" key="5">
    <source>
        <dbReference type="SMART" id="SM01360"/>
    </source>
</evidence>
<protein>
    <submittedName>
        <fullName evidence="6">Alpha-2-macroglobulin</fullName>
    </submittedName>
</protein>
<dbReference type="InterPro" id="IPR001599">
    <property type="entry name" value="Macroglobln_a2"/>
</dbReference>
<dbReference type="InterPro" id="IPR011625">
    <property type="entry name" value="A2M_N_BRD"/>
</dbReference>
<reference evidence="6 7" key="1">
    <citation type="submission" date="2024-01" db="EMBL/GenBank/DDBJ databases">
        <title>Hyphobacterium bacterium isolated from marine sediment.</title>
        <authorList>
            <person name="Zhao S."/>
        </authorList>
    </citation>
    <scope>NUCLEOTIDE SEQUENCE [LARGE SCALE GENOMIC DNA]</scope>
    <source>
        <strain evidence="6 7">Y60-23</strain>
    </source>
</reference>
<comment type="caution">
    <text evidence="6">The sequence shown here is derived from an EMBL/GenBank/DDBJ whole genome shotgun (WGS) entry which is preliminary data.</text>
</comment>
<feature type="domain" description="Alpha-2-macroglobulin" evidence="5">
    <location>
        <begin position="952"/>
        <end position="1041"/>
    </location>
</feature>
<sequence>MRRFHIFAGAMALFASVILAGCDNSGGGGEQAAGGDGGIALSSRSADAARAEPEVPDRFEYVRYRIDVTAAAPSVCLVFSQALDPDTDYDPYVRIEPDMPVSMSVSGQSLCIGGFDFGDAPAITLLEGFPAADGRTLPANVDAPFEFGDRPAYVGFSGTGVILPRVEADGIPIETVNVDTVDIRIRRITDRALAFRSISQGFTAGEGEYDWLYGEEDPDGVAVTVWEGEMDTPGPANAPSVTVFPLAETIGTLRAGAYFVEVSDHAVDEDSGRQPARAQRWFVITDLALTSYVGATGIDVTARSIQTAQAESDVRINLIARSNEVLASEVTDGDGHAGFHGPITQGEEAARPRLLLAYGEDGDFAVLDLDRSPLDLTDHDIAGRDAPRFADAYVYLDRGIYRPGETVHANTLIRDGAANAITDRSGTLVLYGPNGIEAQRARFDNAPQAGSVAHDFAISTAAARGIWRIEVELDGVGVIGRERFSVEDFVPQRIALDLEADDETAIRGGETRNVEASVRFLYGAPGAGLPVTGEARVQVDPSPFDGYEGYSFGRHDESFTDIAFDLPDTVADGAGNAVVVIDPENRGSDASEPLRIRAVISALEPGGRPVSDDVRIPYRPNPLYLGIRSQTEGRAERDETASFDIAAVDASGDAASAAVSWRLLRIDYRYDWYRDGDGPWRWRRSRQVVTIEDGILRVPEEGAVLETPRLDWGDYQLVLEDQNGNASASHGFWVGWGSQPEDGVEAPDRVRITTPDTAPAAGDTAQITILAPYAGQAELVVATDRVLETRTLSIPEGGARVSLPVTEDWGPGAYVMVSVYTPRDPVAQPRPRRAVGVSYISVDMDARTLGLTLGAPEIARPRGPVDITVTSDGPARDAYLTLAAVDEGILLLTNFQSPDPADYFFGQKRLDVDLYDDYGRLLDPNQGAAAPVRSGGDSIGGAGLSVVPTRTVALWSGPVRFDANGRAVIPLDIPDFNGELRLMAVAWSETALGAAAEPMTVRDEVPAELILPRFLAPGDTAFATATLDNVEGGGGSYSVDVTTEGTLNAPEGAFSVDLASGERADRAVRLTASAESISGIEIDVEGPDGFAVSHSYPIQVRSPYLPVSRIERRTLEPGAAFTPDPNLLDGFIDGSGAVQLTFSAIPMDAAALYESLSRYPYGCTEQQTSRAMPLLYADQMAALAGLESDAETRARIAMAVETLLNRQSLDGSFGQWRMGDRRADPWLGVYATDFLARAAEQGYAVPEAALERAYEVLVHVARQEMWRAGGYDTNIRRAPWQRDTQERLNERSSAYAMYVLARAGRVDASQLRYMHDQQMAGFESPLARAHVGAALALIGDRARASSAFEQAEAVLGYNNRGDYYQTARRDMAGVLALAAEAGEDALVERLAERVAEELPEPDRLTTQEKAFLLLAARALAGETDTVEVTLDGAASPLVAGRSFEMDGGDLAEGASFTNASDTRLWLTRVARGSPVNAPPPAADGASVTKSFFRTDGRPADLTAVTQGDRVVVAITLTGREVRRAPMIIADLLPAGFEIEAVLGPEEGGPDGIYAWLGELDVPNVAEARDDRFVAAIDIYNQEPVRLAYVVRAVTPGTFALPGAVAEDMYRPDVSARSAAGSVTIRPRS</sequence>
<feature type="signal peptide" evidence="3">
    <location>
        <begin position="1"/>
        <end position="20"/>
    </location>
</feature>
<dbReference type="InterPro" id="IPR021868">
    <property type="entry name" value="Alpha_2_Macroglob_MG3"/>
</dbReference>
<evidence type="ECO:0000256" key="3">
    <source>
        <dbReference type="SAM" id="SignalP"/>
    </source>
</evidence>
<feature type="chain" id="PRO_5045765857" evidence="3">
    <location>
        <begin position="21"/>
        <end position="1628"/>
    </location>
</feature>
<feature type="domain" description="Alpha-2-macroglobulin bait region" evidence="4">
    <location>
        <begin position="750"/>
        <end position="892"/>
    </location>
</feature>
<dbReference type="Proteomes" id="UP001310692">
    <property type="component" value="Unassembled WGS sequence"/>
</dbReference>
<evidence type="ECO:0000256" key="2">
    <source>
        <dbReference type="ARBA" id="ARBA00022729"/>
    </source>
</evidence>
<dbReference type="InterPro" id="IPR041462">
    <property type="entry name" value="Bact_A2M_MG6"/>
</dbReference>
<dbReference type="SUPFAM" id="SSF48239">
    <property type="entry name" value="Terpenoid cyclases/Protein prenyltransferases"/>
    <property type="match status" value="1"/>
</dbReference>
<gene>
    <name evidence="6" type="ORF">V0U35_03345</name>
</gene>
<dbReference type="PANTHER" id="PTHR40094:SF1">
    <property type="entry name" value="UBIQUITIN DOMAIN-CONTAINING PROTEIN"/>
    <property type="match status" value="1"/>
</dbReference>
<dbReference type="SMART" id="SM01419">
    <property type="entry name" value="Thiol-ester_cl"/>
    <property type="match status" value="1"/>
</dbReference>
<dbReference type="InterPro" id="IPR041203">
    <property type="entry name" value="Bact_A2M_MG5"/>
</dbReference>
<dbReference type="RefSeq" id="WP_330195235.1">
    <property type="nucleotide sequence ID" value="NZ_JAZDRO010000001.1"/>
</dbReference>
<dbReference type="Pfam" id="PF11974">
    <property type="entry name" value="bMG3"/>
    <property type="match status" value="1"/>
</dbReference>
<evidence type="ECO:0000256" key="1">
    <source>
        <dbReference type="ARBA" id="ARBA00010556"/>
    </source>
</evidence>
<dbReference type="PROSITE" id="PS51257">
    <property type="entry name" value="PROKAR_LIPOPROTEIN"/>
    <property type="match status" value="1"/>
</dbReference>
<dbReference type="PIRSF" id="PIRSF038980">
    <property type="entry name" value="A2M_bac"/>
    <property type="match status" value="1"/>
</dbReference>
<keyword evidence="7" id="KW-1185">Reference proteome</keyword>
<name>A0ABU7LVW8_9PROT</name>
<evidence type="ECO:0000259" key="4">
    <source>
        <dbReference type="SMART" id="SM01359"/>
    </source>
</evidence>
<dbReference type="Pfam" id="PF01835">
    <property type="entry name" value="MG2"/>
    <property type="match status" value="1"/>
</dbReference>
<dbReference type="Pfam" id="PF00207">
    <property type="entry name" value="A2M"/>
    <property type="match status" value="1"/>
</dbReference>
<dbReference type="PANTHER" id="PTHR40094">
    <property type="entry name" value="ALPHA-2-MACROGLOBULIN HOMOLOG"/>
    <property type="match status" value="1"/>
</dbReference>
<dbReference type="Pfam" id="PF17972">
    <property type="entry name" value="bMG5"/>
    <property type="match status" value="1"/>
</dbReference>
<dbReference type="Gene3D" id="1.50.10.20">
    <property type="match status" value="1"/>
</dbReference>